<feature type="compositionally biased region" description="Polar residues" evidence="1">
    <location>
        <begin position="7"/>
        <end position="21"/>
    </location>
</feature>
<gene>
    <name evidence="2 4" type="ORF">P152DRAFT_67823</name>
</gene>
<reference evidence="4" key="2">
    <citation type="submission" date="2020-04" db="EMBL/GenBank/DDBJ databases">
        <authorList>
            <consortium name="NCBI Genome Project"/>
        </authorList>
    </citation>
    <scope>NUCLEOTIDE SEQUENCE</scope>
    <source>
        <strain evidence="4">CBS 781.70</strain>
    </source>
</reference>
<evidence type="ECO:0000256" key="1">
    <source>
        <dbReference type="SAM" id="MobiDB-lite"/>
    </source>
</evidence>
<dbReference type="AlphaFoldDB" id="A0A6G1FZR2"/>
<evidence type="ECO:0000313" key="2">
    <source>
        <dbReference type="EMBL" id="KAF1811283.1"/>
    </source>
</evidence>
<dbReference type="EMBL" id="ML975162">
    <property type="protein sequence ID" value="KAF1811283.1"/>
    <property type="molecule type" value="Genomic_DNA"/>
</dbReference>
<organism evidence="2">
    <name type="scientific">Eremomyces bilateralis CBS 781.70</name>
    <dbReference type="NCBI Taxonomy" id="1392243"/>
    <lineage>
        <taxon>Eukaryota</taxon>
        <taxon>Fungi</taxon>
        <taxon>Dikarya</taxon>
        <taxon>Ascomycota</taxon>
        <taxon>Pezizomycotina</taxon>
        <taxon>Dothideomycetes</taxon>
        <taxon>Dothideomycetes incertae sedis</taxon>
        <taxon>Eremomycetales</taxon>
        <taxon>Eremomycetaceae</taxon>
        <taxon>Eremomyces</taxon>
    </lineage>
</organism>
<evidence type="ECO:0000313" key="4">
    <source>
        <dbReference type="RefSeq" id="XP_033532914.1"/>
    </source>
</evidence>
<dbReference type="RefSeq" id="XP_033532914.1">
    <property type="nucleotide sequence ID" value="XM_033683163.1"/>
</dbReference>
<protein>
    <submittedName>
        <fullName evidence="2 4">Uncharacterized protein</fullName>
    </submittedName>
</protein>
<dbReference type="Proteomes" id="UP000504638">
    <property type="component" value="Unplaced"/>
</dbReference>
<proteinExistence type="predicted"/>
<dbReference type="GeneID" id="54423733"/>
<evidence type="ECO:0000313" key="3">
    <source>
        <dbReference type="Proteomes" id="UP000504638"/>
    </source>
</evidence>
<accession>A0A6G1FZR2</accession>
<reference evidence="4" key="3">
    <citation type="submission" date="2025-04" db="UniProtKB">
        <authorList>
            <consortium name="RefSeq"/>
        </authorList>
    </citation>
    <scope>IDENTIFICATION</scope>
    <source>
        <strain evidence="4">CBS 781.70</strain>
    </source>
</reference>
<keyword evidence="3" id="KW-1185">Reference proteome</keyword>
<feature type="region of interest" description="Disordered" evidence="1">
    <location>
        <begin position="1"/>
        <end position="21"/>
    </location>
</feature>
<reference evidence="2 4" key="1">
    <citation type="submission" date="2020-01" db="EMBL/GenBank/DDBJ databases">
        <authorList>
            <consortium name="DOE Joint Genome Institute"/>
            <person name="Haridas S."/>
            <person name="Albert R."/>
            <person name="Binder M."/>
            <person name="Bloem J."/>
            <person name="Labutti K."/>
            <person name="Salamov A."/>
            <person name="Andreopoulos B."/>
            <person name="Baker S.E."/>
            <person name="Barry K."/>
            <person name="Bills G."/>
            <person name="Bluhm B.H."/>
            <person name="Cannon C."/>
            <person name="Castanera R."/>
            <person name="Culley D.E."/>
            <person name="Daum C."/>
            <person name="Ezra D."/>
            <person name="Gonzalez J.B."/>
            <person name="Henrissat B."/>
            <person name="Kuo A."/>
            <person name="Liang C."/>
            <person name="Lipzen A."/>
            <person name="Lutzoni F."/>
            <person name="Magnuson J."/>
            <person name="Mondo S."/>
            <person name="Nolan M."/>
            <person name="Ohm R."/>
            <person name="Pangilinan J."/>
            <person name="Park H.-J."/>
            <person name="Ramirez L."/>
            <person name="Alfaro M."/>
            <person name="Sun H."/>
            <person name="Tritt A."/>
            <person name="Yoshinaga Y."/>
            <person name="Zwiers L.-H."/>
            <person name="Turgeon B.G."/>
            <person name="Goodwin S.B."/>
            <person name="Spatafora J.W."/>
            <person name="Crous P.W."/>
            <person name="Grigoriev I.V."/>
        </authorList>
    </citation>
    <scope>NUCLEOTIDE SEQUENCE</scope>
    <source>
        <strain evidence="2 4">CBS 781.70</strain>
    </source>
</reference>
<name>A0A6G1FZR2_9PEZI</name>
<sequence>MEPNTPRDISSQPNLKTRKNPNTTKSSIYAFFLRFFSAGVPDAAAAACNCSSSAPLLFRVFFFRGSSFSTAGLSAAFRFFFSLPGVAAAVGRGTADTFTPGVATSGVGADTLAARPLPRPVLGGGAGASSSEASEASSVASAMAVAAVASSSSSASASASSASGATTLGISSMGLPMDALYSRRSATYFSQF</sequence>